<dbReference type="SUPFAM" id="SSF158553">
    <property type="entry name" value="TAFH domain-like"/>
    <property type="match status" value="1"/>
</dbReference>
<keyword evidence="4" id="KW-0539">Nucleus</keyword>
<dbReference type="GO" id="GO:0006367">
    <property type="term" value="P:transcription initiation at RNA polymerase II promoter"/>
    <property type="evidence" value="ECO:0007669"/>
    <property type="project" value="TreeGrafter"/>
</dbReference>
<comment type="subcellular location">
    <subcellularLocation>
        <location evidence="1">Nucleus</location>
    </subcellularLocation>
</comment>
<dbReference type="Gene3D" id="1.20.120.1110">
    <property type="entry name" value="TAFH/NHR1 domain"/>
    <property type="match status" value="1"/>
</dbReference>
<dbReference type="Proteomes" id="UP000663877">
    <property type="component" value="Unassembled WGS sequence"/>
</dbReference>
<dbReference type="Proteomes" id="UP000663832">
    <property type="component" value="Unassembled WGS sequence"/>
</dbReference>
<dbReference type="Pfam" id="PF07531">
    <property type="entry name" value="TAFH"/>
    <property type="match status" value="1"/>
</dbReference>
<keyword evidence="3" id="KW-0804">Transcription</keyword>
<organism evidence="6 9">
    <name type="scientific">Adineta steineri</name>
    <dbReference type="NCBI Taxonomy" id="433720"/>
    <lineage>
        <taxon>Eukaryota</taxon>
        <taxon>Metazoa</taxon>
        <taxon>Spiralia</taxon>
        <taxon>Gnathifera</taxon>
        <taxon>Rotifera</taxon>
        <taxon>Eurotatoria</taxon>
        <taxon>Bdelloidea</taxon>
        <taxon>Adinetida</taxon>
        <taxon>Adinetidae</taxon>
        <taxon>Adineta</taxon>
    </lineage>
</organism>
<evidence type="ECO:0000313" key="8">
    <source>
        <dbReference type="Proteomes" id="UP000663832"/>
    </source>
</evidence>
<feature type="non-terminal residue" evidence="6">
    <location>
        <position position="1"/>
    </location>
</feature>
<protein>
    <recommendedName>
        <fullName evidence="5">TAFH domain-containing protein</fullName>
    </recommendedName>
</protein>
<dbReference type="SMART" id="SM00549">
    <property type="entry name" value="TAFH"/>
    <property type="match status" value="1"/>
</dbReference>
<comment type="caution">
    <text evidence="6">The sequence shown here is derived from an EMBL/GenBank/DDBJ whole genome shotgun (WGS) entry which is preliminary data.</text>
</comment>
<evidence type="ECO:0000256" key="2">
    <source>
        <dbReference type="ARBA" id="ARBA00023015"/>
    </source>
</evidence>
<dbReference type="EMBL" id="CAJNOI010001230">
    <property type="protein sequence ID" value="CAF1395889.1"/>
    <property type="molecule type" value="Genomic_DNA"/>
</dbReference>
<gene>
    <name evidence="6" type="ORF">BJG266_LOCUS37377</name>
    <name evidence="7" type="ORF">QVE165_LOCUS54282</name>
</gene>
<keyword evidence="2" id="KW-0805">Transcription regulation</keyword>
<evidence type="ECO:0000313" key="9">
    <source>
        <dbReference type="Proteomes" id="UP000663877"/>
    </source>
</evidence>
<accession>A0A815KHZ7</accession>
<evidence type="ECO:0000256" key="3">
    <source>
        <dbReference type="ARBA" id="ARBA00023163"/>
    </source>
</evidence>
<dbReference type="PANTHER" id="PTHR15138">
    <property type="entry name" value="TRANSCRIPTION INITIATION FACTOR TFIID SUBUNIT 4"/>
    <property type="match status" value="1"/>
</dbReference>
<dbReference type="AlphaFoldDB" id="A0A815KHZ7"/>
<evidence type="ECO:0000259" key="5">
    <source>
        <dbReference type="PROSITE" id="PS51119"/>
    </source>
</evidence>
<dbReference type="EMBL" id="CAJNOM010001558">
    <property type="protein sequence ID" value="CAF1612541.1"/>
    <property type="molecule type" value="Genomic_DNA"/>
</dbReference>
<dbReference type="InterPro" id="IPR037249">
    <property type="entry name" value="TAFH/NHR1_dom_sf"/>
</dbReference>
<reference evidence="6" key="1">
    <citation type="submission" date="2021-02" db="EMBL/GenBank/DDBJ databases">
        <authorList>
            <person name="Nowell W R."/>
        </authorList>
    </citation>
    <scope>NUCLEOTIDE SEQUENCE</scope>
</reference>
<name>A0A815KHZ7_9BILA</name>
<evidence type="ECO:0000313" key="7">
    <source>
        <dbReference type="EMBL" id="CAF1612541.1"/>
    </source>
</evidence>
<keyword evidence="8" id="KW-1185">Reference proteome</keyword>
<feature type="domain" description="TAFH" evidence="5">
    <location>
        <begin position="156"/>
        <end position="251"/>
    </location>
</feature>
<evidence type="ECO:0000256" key="1">
    <source>
        <dbReference type="ARBA" id="ARBA00004123"/>
    </source>
</evidence>
<dbReference type="OrthoDB" id="21060at2759"/>
<sequence>FLSMTSSPSPFSNNNKLQVLPQPTTLLFTQSANNNLTINNIGNTTQNIRQTNIQNGSFIQQQQLSGGTITTPTSIVRLNQPLQTQNQYQPHTVWTNNTSQLSPKVQYSPTIKNEPTTPGFQQQSSILPTKVVTQPVVRQTVVAPQQAPKFTDAQISDFVGKCRTFLTTLLKLAEKQAPEKLPMVRSCIQDLLEGTIDPESFTQRLHTLYKSQPHTSLVPFFKLALPYMRQIVKNTFGQPITIELLEKLNLPSNKSNTIGNISTTPTTSRVVVNPSLLSQQPTSGVQQPLLYTTVQPQQKINLLQQTSQSSLIGSTASLLGQQQQQQQQARAQISITGIRPIVASVSPSSNTNLLTGQPQIQPITQTIIQQSDSFLQRTFLSPSTALQQPQIITVNHQPIRTDIVTGQKTSLTNISSLQQQQPQIQLQPRIALKNDDDTSDDILGNSGLLTASSGVVDDRHTRHITHDNRLLSTMVLRRRLDHLIKKDKRWEGINMTLHDDSVLALISNATEERLKCLIESIKTIAQQRTALSSQTERSQMEEQNNNETMLSFGKGEKRKFEENINQSERISSNQPTTMSSFMNSNKKCRLVKRKCQANLRDLIVIMERDKHLKRSSLLFNALDKAS</sequence>
<dbReference type="GO" id="GO:0003677">
    <property type="term" value="F:DNA binding"/>
    <property type="evidence" value="ECO:0007669"/>
    <property type="project" value="TreeGrafter"/>
</dbReference>
<proteinExistence type="predicted"/>
<dbReference type="GO" id="GO:0016251">
    <property type="term" value="F:RNA polymerase II general transcription initiation factor activity"/>
    <property type="evidence" value="ECO:0007669"/>
    <property type="project" value="TreeGrafter"/>
</dbReference>
<evidence type="ECO:0000313" key="6">
    <source>
        <dbReference type="EMBL" id="CAF1395889.1"/>
    </source>
</evidence>
<dbReference type="InterPro" id="IPR003894">
    <property type="entry name" value="TAFH_NHR1"/>
</dbReference>
<evidence type="ECO:0000256" key="4">
    <source>
        <dbReference type="ARBA" id="ARBA00023242"/>
    </source>
</evidence>
<dbReference type="GO" id="GO:0005669">
    <property type="term" value="C:transcription factor TFIID complex"/>
    <property type="evidence" value="ECO:0007669"/>
    <property type="project" value="InterPro"/>
</dbReference>
<dbReference type="InterPro" id="IPR045144">
    <property type="entry name" value="TAF4"/>
</dbReference>
<dbReference type="PANTHER" id="PTHR15138:SF14">
    <property type="entry name" value="TRANSCRIPTION INITIATION FACTOR TFIID SUBUNIT 4"/>
    <property type="match status" value="1"/>
</dbReference>
<dbReference type="PROSITE" id="PS51119">
    <property type="entry name" value="TAFH"/>
    <property type="match status" value="1"/>
</dbReference>